<name>A0A382W0U1_9ZZZZ</name>
<gene>
    <name evidence="1" type="ORF">METZ01_LOCUS405158</name>
</gene>
<dbReference type="AlphaFoldDB" id="A0A382W0U1"/>
<proteinExistence type="predicted"/>
<feature type="non-terminal residue" evidence="1">
    <location>
        <position position="27"/>
    </location>
</feature>
<evidence type="ECO:0000313" key="1">
    <source>
        <dbReference type="EMBL" id="SVD52304.1"/>
    </source>
</evidence>
<organism evidence="1">
    <name type="scientific">marine metagenome</name>
    <dbReference type="NCBI Taxonomy" id="408172"/>
    <lineage>
        <taxon>unclassified sequences</taxon>
        <taxon>metagenomes</taxon>
        <taxon>ecological metagenomes</taxon>
    </lineage>
</organism>
<reference evidence="1" key="1">
    <citation type="submission" date="2018-05" db="EMBL/GenBank/DDBJ databases">
        <authorList>
            <person name="Lanie J.A."/>
            <person name="Ng W.-L."/>
            <person name="Kazmierczak K.M."/>
            <person name="Andrzejewski T.M."/>
            <person name="Davidsen T.M."/>
            <person name="Wayne K.J."/>
            <person name="Tettelin H."/>
            <person name="Glass J.I."/>
            <person name="Rusch D."/>
            <person name="Podicherti R."/>
            <person name="Tsui H.-C.T."/>
            <person name="Winkler M.E."/>
        </authorList>
    </citation>
    <scope>NUCLEOTIDE SEQUENCE</scope>
</reference>
<accession>A0A382W0U1</accession>
<sequence length="27" mass="2905">MKIAVTADAHLRAGAGHPERYNALENV</sequence>
<protein>
    <submittedName>
        <fullName evidence="1">Uncharacterized protein</fullName>
    </submittedName>
</protein>
<dbReference type="EMBL" id="UINC01156087">
    <property type="protein sequence ID" value="SVD52304.1"/>
    <property type="molecule type" value="Genomic_DNA"/>
</dbReference>